<dbReference type="STRING" id="1392247.A0A3N4KMT7"/>
<feature type="transmembrane region" description="Helical" evidence="5">
    <location>
        <begin position="277"/>
        <end position="298"/>
    </location>
</feature>
<keyword evidence="2 5" id="KW-0812">Transmembrane</keyword>
<name>A0A3N4KMT7_9PEZI</name>
<accession>A0A3N4KMT7</accession>
<dbReference type="GO" id="GO:0016020">
    <property type="term" value="C:membrane"/>
    <property type="evidence" value="ECO:0007669"/>
    <property type="project" value="UniProtKB-SubCell"/>
</dbReference>
<dbReference type="EMBL" id="ML119132">
    <property type="protein sequence ID" value="RPB11913.1"/>
    <property type="molecule type" value="Genomic_DNA"/>
</dbReference>
<keyword evidence="7" id="KW-1185">Reference proteome</keyword>
<feature type="transmembrane region" description="Helical" evidence="5">
    <location>
        <begin position="304"/>
        <end position="325"/>
    </location>
</feature>
<dbReference type="OrthoDB" id="422206at2759"/>
<evidence type="ECO:0000256" key="2">
    <source>
        <dbReference type="ARBA" id="ARBA00022692"/>
    </source>
</evidence>
<dbReference type="Pfam" id="PF07690">
    <property type="entry name" value="MFS_1"/>
    <property type="match status" value="1"/>
</dbReference>
<dbReference type="PANTHER" id="PTHR10924:SF6">
    <property type="entry name" value="SOLUTE CARRIER FAMILY 49 MEMBER A3"/>
    <property type="match status" value="1"/>
</dbReference>
<keyword evidence="4 5" id="KW-0472">Membrane</keyword>
<evidence type="ECO:0000256" key="3">
    <source>
        <dbReference type="ARBA" id="ARBA00022989"/>
    </source>
</evidence>
<evidence type="ECO:0000313" key="7">
    <source>
        <dbReference type="Proteomes" id="UP000277580"/>
    </source>
</evidence>
<proteinExistence type="predicted"/>
<dbReference type="InterPro" id="IPR011701">
    <property type="entry name" value="MFS"/>
</dbReference>
<dbReference type="AlphaFoldDB" id="A0A3N4KMT7"/>
<feature type="transmembrane region" description="Helical" evidence="5">
    <location>
        <begin position="337"/>
        <end position="358"/>
    </location>
</feature>
<keyword evidence="3 5" id="KW-1133">Transmembrane helix</keyword>
<dbReference type="Gene3D" id="1.20.1250.20">
    <property type="entry name" value="MFS general substrate transporter like domains"/>
    <property type="match status" value="2"/>
</dbReference>
<evidence type="ECO:0000256" key="5">
    <source>
        <dbReference type="SAM" id="Phobius"/>
    </source>
</evidence>
<dbReference type="Proteomes" id="UP000277580">
    <property type="component" value="Unassembled WGS sequence"/>
</dbReference>
<dbReference type="InterPro" id="IPR049680">
    <property type="entry name" value="FLVCR1-2_SLC49-like"/>
</dbReference>
<dbReference type="SUPFAM" id="SSF103473">
    <property type="entry name" value="MFS general substrate transporter"/>
    <property type="match status" value="1"/>
</dbReference>
<dbReference type="InterPro" id="IPR036259">
    <property type="entry name" value="MFS_trans_sf"/>
</dbReference>
<feature type="transmembrane region" description="Helical" evidence="5">
    <location>
        <begin position="29"/>
        <end position="50"/>
    </location>
</feature>
<evidence type="ECO:0000256" key="4">
    <source>
        <dbReference type="ARBA" id="ARBA00023136"/>
    </source>
</evidence>
<dbReference type="PANTHER" id="PTHR10924">
    <property type="entry name" value="MAJOR FACILITATOR SUPERFAMILY PROTEIN-RELATED"/>
    <property type="match status" value="1"/>
</dbReference>
<organism evidence="6 7">
    <name type="scientific">Morchella conica CCBAS932</name>
    <dbReference type="NCBI Taxonomy" id="1392247"/>
    <lineage>
        <taxon>Eukaryota</taxon>
        <taxon>Fungi</taxon>
        <taxon>Dikarya</taxon>
        <taxon>Ascomycota</taxon>
        <taxon>Pezizomycotina</taxon>
        <taxon>Pezizomycetes</taxon>
        <taxon>Pezizales</taxon>
        <taxon>Morchellaceae</taxon>
        <taxon>Morchella</taxon>
    </lineage>
</organism>
<feature type="transmembrane region" description="Helical" evidence="5">
    <location>
        <begin position="70"/>
        <end position="90"/>
    </location>
</feature>
<feature type="transmembrane region" description="Helical" evidence="5">
    <location>
        <begin position="370"/>
        <end position="391"/>
    </location>
</feature>
<feature type="transmembrane region" description="Helical" evidence="5">
    <location>
        <begin position="122"/>
        <end position="146"/>
    </location>
</feature>
<gene>
    <name evidence="6" type="ORF">P167DRAFT_553762</name>
</gene>
<dbReference type="InParanoid" id="A0A3N4KMT7"/>
<evidence type="ECO:0000313" key="6">
    <source>
        <dbReference type="EMBL" id="RPB11913.1"/>
    </source>
</evidence>
<feature type="transmembrane region" description="Helical" evidence="5">
    <location>
        <begin position="191"/>
        <end position="211"/>
    </location>
</feature>
<sequence>MGQIHNDSPNTFAGEEAGAVVYRVYKRRWLGLGMLMLLNIVISWGWLTFAPVSDSSQIWFGLPSQTPVNWLSTVIFFAFAVASPAVIYTLNHHGVKTAILVASVLTLSGNWIRYAGTRTQSFSAVMVGQILIGFAQPFVLSAPTYYSDLWFTSSGRISATALASLSNPLGAALGQLINPMIATSPDKIPGMVLWVSVIATVACVPCVLVQARPPTPPCASAATLKLPFKEALGAVLRNKEFWIVWLLFSIYLGFFNAMSSLLNQIMLPYGYTADEAGLAGAALILVGLITSAIISPLIDRTHSFLLAIKIQVPLIAACYIVLIWVVDVNGALAPPYIVCAVLGATSFSLLPVVLEWVVELTHPVSPELTSSLLWCGGQILGAVFLLVMDALKDVGDGGKMRRSLIFEAVVAAAVCPLVLVLGRGSGGGVNKRIEIDKAADGVEG</sequence>
<comment type="subcellular location">
    <subcellularLocation>
        <location evidence="1">Membrane</location>
        <topology evidence="1">Multi-pass membrane protein</topology>
    </subcellularLocation>
</comment>
<feature type="transmembrane region" description="Helical" evidence="5">
    <location>
        <begin position="403"/>
        <end position="422"/>
    </location>
</feature>
<reference evidence="6 7" key="1">
    <citation type="journal article" date="2018" name="Nat. Ecol. Evol.">
        <title>Pezizomycetes genomes reveal the molecular basis of ectomycorrhizal truffle lifestyle.</title>
        <authorList>
            <person name="Murat C."/>
            <person name="Payen T."/>
            <person name="Noel B."/>
            <person name="Kuo A."/>
            <person name="Morin E."/>
            <person name="Chen J."/>
            <person name="Kohler A."/>
            <person name="Krizsan K."/>
            <person name="Balestrini R."/>
            <person name="Da Silva C."/>
            <person name="Montanini B."/>
            <person name="Hainaut M."/>
            <person name="Levati E."/>
            <person name="Barry K.W."/>
            <person name="Belfiori B."/>
            <person name="Cichocki N."/>
            <person name="Clum A."/>
            <person name="Dockter R.B."/>
            <person name="Fauchery L."/>
            <person name="Guy J."/>
            <person name="Iotti M."/>
            <person name="Le Tacon F."/>
            <person name="Lindquist E.A."/>
            <person name="Lipzen A."/>
            <person name="Malagnac F."/>
            <person name="Mello A."/>
            <person name="Molinier V."/>
            <person name="Miyauchi S."/>
            <person name="Poulain J."/>
            <person name="Riccioni C."/>
            <person name="Rubini A."/>
            <person name="Sitrit Y."/>
            <person name="Splivallo R."/>
            <person name="Traeger S."/>
            <person name="Wang M."/>
            <person name="Zifcakova L."/>
            <person name="Wipf D."/>
            <person name="Zambonelli A."/>
            <person name="Paolocci F."/>
            <person name="Nowrousian M."/>
            <person name="Ottonello S."/>
            <person name="Baldrian P."/>
            <person name="Spatafora J.W."/>
            <person name="Henrissat B."/>
            <person name="Nagy L.G."/>
            <person name="Aury J.M."/>
            <person name="Wincker P."/>
            <person name="Grigoriev I.V."/>
            <person name="Bonfante P."/>
            <person name="Martin F.M."/>
        </authorList>
    </citation>
    <scope>NUCLEOTIDE SEQUENCE [LARGE SCALE GENOMIC DNA]</scope>
    <source>
        <strain evidence="6 7">CCBAS932</strain>
    </source>
</reference>
<feature type="transmembrane region" description="Helical" evidence="5">
    <location>
        <begin position="242"/>
        <end position="265"/>
    </location>
</feature>
<dbReference type="GO" id="GO:0022857">
    <property type="term" value="F:transmembrane transporter activity"/>
    <property type="evidence" value="ECO:0007669"/>
    <property type="project" value="InterPro"/>
</dbReference>
<evidence type="ECO:0000256" key="1">
    <source>
        <dbReference type="ARBA" id="ARBA00004141"/>
    </source>
</evidence>
<protein>
    <submittedName>
        <fullName evidence="6">MFS general substrate transporter</fullName>
    </submittedName>
</protein>